<evidence type="ECO:0000313" key="1">
    <source>
        <dbReference type="EMBL" id="AYV80783.1"/>
    </source>
</evidence>
<proteinExistence type="predicted"/>
<organism evidence="1">
    <name type="scientific">Harvfovirus sp</name>
    <dbReference type="NCBI Taxonomy" id="2487768"/>
    <lineage>
        <taxon>Viruses</taxon>
        <taxon>Varidnaviria</taxon>
        <taxon>Bamfordvirae</taxon>
        <taxon>Nucleocytoviricota</taxon>
        <taxon>Megaviricetes</taxon>
        <taxon>Imitervirales</taxon>
        <taxon>Mimiviridae</taxon>
        <taxon>Klosneuvirinae</taxon>
    </lineage>
</organism>
<reference evidence="1" key="1">
    <citation type="submission" date="2018-10" db="EMBL/GenBank/DDBJ databases">
        <title>Hidden diversity of soil giant viruses.</title>
        <authorList>
            <person name="Schulz F."/>
            <person name="Alteio L."/>
            <person name="Goudeau D."/>
            <person name="Ryan E.M."/>
            <person name="Malmstrom R.R."/>
            <person name="Blanchard J."/>
            <person name="Woyke T."/>
        </authorList>
    </citation>
    <scope>NUCLEOTIDE SEQUENCE</scope>
    <source>
        <strain evidence="1">HAV1</strain>
    </source>
</reference>
<sequence>MTSKTLNTNIKNSRSSPIYYKFSNEFFGNYHNDEKIYPIFIEFPKVFKYLLTEDLLKKYCICDSASGVYDCKDFFCVPCRIFQKSIRMACCNSLYLTGFPFLWQSLSKYHWTKSRSIISSKSQQPKLRRETEAEYKKRTKKKIHYDKKPIKTKLPHLKNRIIAAYKRNYR</sequence>
<name>A0A3G5A4N3_9VIRU</name>
<gene>
    <name evidence="1" type="ORF">Harvfovirus6_33</name>
</gene>
<protein>
    <submittedName>
        <fullName evidence="1">Uncharacterized protein</fullName>
    </submittedName>
</protein>
<accession>A0A3G5A4N3</accession>
<dbReference type="EMBL" id="MK072248">
    <property type="protein sequence ID" value="AYV80783.1"/>
    <property type="molecule type" value="Genomic_DNA"/>
</dbReference>